<evidence type="ECO:0000256" key="1">
    <source>
        <dbReference type="ARBA" id="ARBA00006641"/>
    </source>
</evidence>
<dbReference type="Pfam" id="PF01470">
    <property type="entry name" value="Peptidase_C15"/>
    <property type="match status" value="1"/>
</dbReference>
<evidence type="ECO:0000256" key="4">
    <source>
        <dbReference type="ARBA" id="ARBA00022670"/>
    </source>
</evidence>
<dbReference type="InterPro" id="IPR000816">
    <property type="entry name" value="Peptidase_C15"/>
</dbReference>
<name>A0ABT9PIV9_9ACTO</name>
<evidence type="ECO:0000313" key="10">
    <source>
        <dbReference type="Proteomes" id="UP001230145"/>
    </source>
</evidence>
<dbReference type="PRINTS" id="PR00706">
    <property type="entry name" value="PYROGLUPTASE"/>
</dbReference>
<evidence type="ECO:0000256" key="6">
    <source>
        <dbReference type="ARBA" id="ARBA00022807"/>
    </source>
</evidence>
<gene>
    <name evidence="9" type="ORF">J2S45_001106</name>
</gene>
<accession>A0ABT9PIV9</accession>
<dbReference type="GO" id="GO:0016920">
    <property type="term" value="F:pyroglutamyl-peptidase activity"/>
    <property type="evidence" value="ECO:0007669"/>
    <property type="project" value="UniProtKB-EC"/>
</dbReference>
<evidence type="ECO:0000256" key="3">
    <source>
        <dbReference type="ARBA" id="ARBA00022490"/>
    </source>
</evidence>
<dbReference type="Gene3D" id="3.40.630.20">
    <property type="entry name" value="Peptidase C15, pyroglutamyl peptidase I-like"/>
    <property type="match status" value="1"/>
</dbReference>
<dbReference type="InterPro" id="IPR036440">
    <property type="entry name" value="Peptidase_C15-like_sf"/>
</dbReference>
<comment type="similarity">
    <text evidence="1">Belongs to the peptidase C15 family.</text>
</comment>
<comment type="caution">
    <text evidence="9">The sequence shown here is derived from an EMBL/GenBank/DDBJ whole genome shotgun (WGS) entry which is preliminary data.</text>
</comment>
<dbReference type="PANTHER" id="PTHR23402:SF1">
    <property type="entry name" value="PYROGLUTAMYL-PEPTIDASE I"/>
    <property type="match status" value="1"/>
</dbReference>
<dbReference type="PANTHER" id="PTHR23402">
    <property type="entry name" value="PROTEASE FAMILY C15 PYROGLUTAMYL-PEPTIDASE I-RELATED"/>
    <property type="match status" value="1"/>
</dbReference>
<protein>
    <recommendedName>
        <fullName evidence="2">Pyrrolidone-carboxylate peptidase</fullName>
    </recommendedName>
    <alternativeName>
        <fullName evidence="7">5-oxoprolyl-peptidase</fullName>
    </alternativeName>
    <alternativeName>
        <fullName evidence="8">Pyroglutamyl-peptidase I</fullName>
    </alternativeName>
</protein>
<evidence type="ECO:0000256" key="5">
    <source>
        <dbReference type="ARBA" id="ARBA00022801"/>
    </source>
</evidence>
<dbReference type="InterPro" id="IPR016125">
    <property type="entry name" value="Peptidase_C15-like"/>
</dbReference>
<keyword evidence="5 9" id="KW-0378">Hydrolase</keyword>
<keyword evidence="6" id="KW-0788">Thiol protease</keyword>
<dbReference type="PIRSF" id="PIRSF015592">
    <property type="entry name" value="Prld-crbxl_pptds"/>
    <property type="match status" value="1"/>
</dbReference>
<sequence length="185" mass="20090">MSILLTAFGPFGPNSYNPTEHVARLVGEQWSHSVPLTVEILPVEYHAARARVGELGSFDVHLALGLAADRDMPTLERFAMNRQDAAAPDNAGYTARGESIDETAPLALETTLPLRRLIERATAAGYCLKESYSAGLYVCNTVMFTGIQTSRAAGFLHLPPAEVFSVDDGAVLVEFLLSELIEHRC</sequence>
<evidence type="ECO:0000313" key="9">
    <source>
        <dbReference type="EMBL" id="MDP9832427.1"/>
    </source>
</evidence>
<evidence type="ECO:0000256" key="7">
    <source>
        <dbReference type="ARBA" id="ARBA00030836"/>
    </source>
</evidence>
<dbReference type="RefSeq" id="WP_296929114.1">
    <property type="nucleotide sequence ID" value="NZ_CP133407.1"/>
</dbReference>
<dbReference type="SUPFAM" id="SSF53182">
    <property type="entry name" value="Pyrrolidone carboxyl peptidase (pyroglutamate aminopeptidase)"/>
    <property type="match status" value="1"/>
</dbReference>
<dbReference type="Proteomes" id="UP001230145">
    <property type="component" value="Unassembled WGS sequence"/>
</dbReference>
<reference evidence="9 10" key="1">
    <citation type="submission" date="2023-07" db="EMBL/GenBank/DDBJ databases">
        <title>Sequencing the genomes of 1000 actinobacteria strains.</title>
        <authorList>
            <person name="Klenk H.-P."/>
        </authorList>
    </citation>
    <scope>NUCLEOTIDE SEQUENCE [LARGE SCALE GENOMIC DNA]</scope>
    <source>
        <strain evidence="9 10">DSM 19515</strain>
    </source>
</reference>
<keyword evidence="3" id="KW-0963">Cytoplasm</keyword>
<evidence type="ECO:0000256" key="8">
    <source>
        <dbReference type="ARBA" id="ARBA00031559"/>
    </source>
</evidence>
<keyword evidence="4" id="KW-0645">Protease</keyword>
<keyword evidence="10" id="KW-1185">Reference proteome</keyword>
<dbReference type="EMBL" id="JAUSQL010000001">
    <property type="protein sequence ID" value="MDP9832427.1"/>
    <property type="molecule type" value="Genomic_DNA"/>
</dbReference>
<organism evidence="9 10">
    <name type="scientific">Trueperella abortisuis</name>
    <dbReference type="NCBI Taxonomy" id="445930"/>
    <lineage>
        <taxon>Bacteria</taxon>
        <taxon>Bacillati</taxon>
        <taxon>Actinomycetota</taxon>
        <taxon>Actinomycetes</taxon>
        <taxon>Actinomycetales</taxon>
        <taxon>Actinomycetaceae</taxon>
        <taxon>Trueperella</taxon>
    </lineage>
</organism>
<evidence type="ECO:0000256" key="2">
    <source>
        <dbReference type="ARBA" id="ARBA00019191"/>
    </source>
</evidence>
<proteinExistence type="inferred from homology"/>